<comment type="caution">
    <text evidence="9">The sequence shown here is derived from an EMBL/GenBank/DDBJ whole genome shotgun (WGS) entry which is preliminary data.</text>
</comment>
<dbReference type="EMBL" id="ASPP01045784">
    <property type="protein sequence ID" value="ETN98790.1"/>
    <property type="molecule type" value="Genomic_DNA"/>
</dbReference>
<dbReference type="SUPFAM" id="SSF55073">
    <property type="entry name" value="Nucleotide cyclase"/>
    <property type="match status" value="1"/>
</dbReference>
<keyword evidence="2 7" id="KW-0812">Transmembrane</keyword>
<proteinExistence type="predicted"/>
<keyword evidence="5 7" id="KW-0472">Membrane</keyword>
<protein>
    <submittedName>
        <fullName evidence="9">Adenylyl/guanylyl cyclase domain-containing protein</fullName>
    </submittedName>
</protein>
<dbReference type="GO" id="GO:0000166">
    <property type="term" value="F:nucleotide binding"/>
    <property type="evidence" value="ECO:0007669"/>
    <property type="project" value="UniProtKB-KW"/>
</dbReference>
<evidence type="ECO:0000256" key="3">
    <source>
        <dbReference type="ARBA" id="ARBA00022741"/>
    </source>
</evidence>
<name>X6LBP4_RETFI</name>
<evidence type="ECO:0000256" key="2">
    <source>
        <dbReference type="ARBA" id="ARBA00022692"/>
    </source>
</evidence>
<dbReference type="InterPro" id="IPR050401">
    <property type="entry name" value="Cyclic_nucleotide_synthase"/>
</dbReference>
<evidence type="ECO:0000256" key="1">
    <source>
        <dbReference type="ARBA" id="ARBA00004370"/>
    </source>
</evidence>
<dbReference type="Proteomes" id="UP000023152">
    <property type="component" value="Unassembled WGS sequence"/>
</dbReference>
<dbReference type="GO" id="GO:0005886">
    <property type="term" value="C:plasma membrane"/>
    <property type="evidence" value="ECO:0007669"/>
    <property type="project" value="TreeGrafter"/>
</dbReference>
<evidence type="ECO:0000313" key="10">
    <source>
        <dbReference type="Proteomes" id="UP000023152"/>
    </source>
</evidence>
<comment type="subcellular location">
    <subcellularLocation>
        <location evidence="1">Membrane</location>
    </subcellularLocation>
</comment>
<keyword evidence="4 7" id="KW-1133">Transmembrane helix</keyword>
<evidence type="ECO:0000256" key="5">
    <source>
        <dbReference type="ARBA" id="ARBA00023136"/>
    </source>
</evidence>
<dbReference type="GO" id="GO:0004016">
    <property type="term" value="F:adenylate cyclase activity"/>
    <property type="evidence" value="ECO:0007669"/>
    <property type="project" value="TreeGrafter"/>
</dbReference>
<organism evidence="9 10">
    <name type="scientific">Reticulomyxa filosa</name>
    <dbReference type="NCBI Taxonomy" id="46433"/>
    <lineage>
        <taxon>Eukaryota</taxon>
        <taxon>Sar</taxon>
        <taxon>Rhizaria</taxon>
        <taxon>Retaria</taxon>
        <taxon>Foraminifera</taxon>
        <taxon>Monothalamids</taxon>
        <taxon>Reticulomyxidae</taxon>
        <taxon>Reticulomyxa</taxon>
    </lineage>
</organism>
<dbReference type="GO" id="GO:0001653">
    <property type="term" value="F:peptide receptor activity"/>
    <property type="evidence" value="ECO:0007669"/>
    <property type="project" value="TreeGrafter"/>
</dbReference>
<dbReference type="GO" id="GO:0035556">
    <property type="term" value="P:intracellular signal transduction"/>
    <property type="evidence" value="ECO:0007669"/>
    <property type="project" value="InterPro"/>
</dbReference>
<dbReference type="PANTHER" id="PTHR11920">
    <property type="entry name" value="GUANYLYL CYCLASE"/>
    <property type="match status" value="1"/>
</dbReference>
<gene>
    <name evidence="9" type="ORF">RFI_38695</name>
</gene>
<evidence type="ECO:0000256" key="6">
    <source>
        <dbReference type="ARBA" id="ARBA00023239"/>
    </source>
</evidence>
<keyword evidence="10" id="KW-1185">Reference proteome</keyword>
<dbReference type="GO" id="GO:0007168">
    <property type="term" value="P:receptor guanylyl cyclase signaling pathway"/>
    <property type="evidence" value="ECO:0007669"/>
    <property type="project" value="TreeGrafter"/>
</dbReference>
<dbReference type="Pfam" id="PF00211">
    <property type="entry name" value="Guanylate_cyc"/>
    <property type="match status" value="1"/>
</dbReference>
<evidence type="ECO:0000256" key="7">
    <source>
        <dbReference type="SAM" id="Phobius"/>
    </source>
</evidence>
<dbReference type="PROSITE" id="PS50125">
    <property type="entry name" value="GUANYLATE_CYCLASE_2"/>
    <property type="match status" value="1"/>
</dbReference>
<dbReference type="Gene3D" id="3.30.70.1230">
    <property type="entry name" value="Nucleotide cyclase"/>
    <property type="match status" value="1"/>
</dbReference>
<feature type="domain" description="Guanylate cyclase" evidence="8">
    <location>
        <begin position="150"/>
        <end position="202"/>
    </location>
</feature>
<dbReference type="InterPro" id="IPR029787">
    <property type="entry name" value="Nucleotide_cyclase"/>
</dbReference>
<dbReference type="PANTHER" id="PTHR11920:SF335">
    <property type="entry name" value="GUANYLATE CYCLASE"/>
    <property type="match status" value="1"/>
</dbReference>
<dbReference type="OrthoDB" id="60033at2759"/>
<sequence length="210" mass="24923">MIVVYVFFWLHVLGINYVTAKTNRLFGRFIANIFYILSFSVFPFRFFEVSFSSIILAAFIYNNCIIYNSMDISTFAIDILVFLVSMIVGYKQEKESRRNIVYDEAIEKSRKDREQSMSVLLPLFVAKQLLYKSMFERNKSFLKRRFRSATVFQSDLIGFTELSSTLDPSFIVSLLHYFYSRYDQFAVQFNVEKIETIGLAFFFFLLDYFF</sequence>
<reference evidence="9 10" key="1">
    <citation type="journal article" date="2013" name="Curr. Biol.">
        <title>The Genome of the Foraminiferan Reticulomyxa filosa.</title>
        <authorList>
            <person name="Glockner G."/>
            <person name="Hulsmann N."/>
            <person name="Schleicher M."/>
            <person name="Noegel A.A."/>
            <person name="Eichinger L."/>
            <person name="Gallinger C."/>
            <person name="Pawlowski J."/>
            <person name="Sierra R."/>
            <person name="Euteneuer U."/>
            <person name="Pillet L."/>
            <person name="Moustafa A."/>
            <person name="Platzer M."/>
            <person name="Groth M."/>
            <person name="Szafranski K."/>
            <person name="Schliwa M."/>
        </authorList>
    </citation>
    <scope>NUCLEOTIDE SEQUENCE [LARGE SCALE GENOMIC DNA]</scope>
</reference>
<keyword evidence="6" id="KW-0456">Lyase</keyword>
<feature type="transmembrane region" description="Helical" evidence="7">
    <location>
        <begin position="72"/>
        <end position="90"/>
    </location>
</feature>
<dbReference type="InterPro" id="IPR001054">
    <property type="entry name" value="A/G_cyclase"/>
</dbReference>
<evidence type="ECO:0000259" key="8">
    <source>
        <dbReference type="PROSITE" id="PS50125"/>
    </source>
</evidence>
<dbReference type="GO" id="GO:0004383">
    <property type="term" value="F:guanylate cyclase activity"/>
    <property type="evidence" value="ECO:0007669"/>
    <property type="project" value="TreeGrafter"/>
</dbReference>
<feature type="transmembrane region" description="Helical" evidence="7">
    <location>
        <begin position="30"/>
        <end position="60"/>
    </location>
</feature>
<evidence type="ECO:0000256" key="4">
    <source>
        <dbReference type="ARBA" id="ARBA00022989"/>
    </source>
</evidence>
<accession>X6LBP4</accession>
<evidence type="ECO:0000313" key="9">
    <source>
        <dbReference type="EMBL" id="ETN98790.1"/>
    </source>
</evidence>
<dbReference type="AlphaFoldDB" id="X6LBP4"/>
<keyword evidence="3" id="KW-0547">Nucleotide-binding</keyword>